<dbReference type="SUPFAM" id="SSF56003">
    <property type="entry name" value="Molybdenum cofactor-binding domain"/>
    <property type="match status" value="2"/>
</dbReference>
<evidence type="ECO:0000256" key="5">
    <source>
        <dbReference type="SAM" id="MobiDB-lite"/>
    </source>
</evidence>
<evidence type="ECO:0000256" key="1">
    <source>
        <dbReference type="ARBA" id="ARBA00022617"/>
    </source>
</evidence>
<dbReference type="InterPro" id="IPR037165">
    <property type="entry name" value="AldOxase/xan_DH_Mopterin-bd_sf"/>
</dbReference>
<dbReference type="Gene3D" id="3.30.365.10">
    <property type="entry name" value="Aldehyde oxidase/xanthine dehydrogenase, molybdopterin binding domain"/>
    <property type="match status" value="2"/>
</dbReference>
<dbReference type="EMBL" id="FNPE01000016">
    <property type="protein sequence ID" value="SDZ28284.1"/>
    <property type="molecule type" value="Genomic_DNA"/>
</dbReference>
<evidence type="ECO:0000256" key="4">
    <source>
        <dbReference type="PROSITE-ProRule" id="PRU00433"/>
    </source>
</evidence>
<feature type="domain" description="Cytochrome c" evidence="6">
    <location>
        <begin position="888"/>
        <end position="976"/>
    </location>
</feature>
<dbReference type="Gene3D" id="1.10.760.10">
    <property type="entry name" value="Cytochrome c-like domain"/>
    <property type="match status" value="3"/>
</dbReference>
<organism evidence="7 8">
    <name type="scientific">Delftia lacustris</name>
    <dbReference type="NCBI Taxonomy" id="558537"/>
    <lineage>
        <taxon>Bacteria</taxon>
        <taxon>Pseudomonadati</taxon>
        <taxon>Pseudomonadota</taxon>
        <taxon>Betaproteobacteria</taxon>
        <taxon>Burkholderiales</taxon>
        <taxon>Comamonadaceae</taxon>
        <taxon>Delftia</taxon>
    </lineage>
</organism>
<proteinExistence type="predicted"/>
<evidence type="ECO:0000259" key="6">
    <source>
        <dbReference type="PROSITE" id="PS51007"/>
    </source>
</evidence>
<name>A0A1H3RR79_9BURK</name>
<sequence length="1002" mass="105204">MSPAGNTPALPSDLLHGLALRPPVAAWDGLRYRGSVPLHARLQDAQAMAGVVAAVQRGHFLGVVAVAPVHARQAAASLAPAWDDRQEARAASAPRAADRADRADRADKAGKADLPDAGRYVWRMAAPASCEGAARAAVWCLDGHASVWLPPCDADVRQMIGRELAALLQCPESALRLFSLPATAAGTPHVLDLMDAAADAALLSQAVGRPVSVACEAWTAAGSADSRELVLRVDARPSQGLEADTVVQPQPGNASPQPDLLLSDTPWAVRPSMARLLSQPELARAAALATVLDAGEVQERRLAASLRHAGVDDLNAAQVFARESHWHEQALDQGRDPLQWRLQHLPEGPVRDLARQVAERAQASQQAPSHQGADGRLLGRGFATAQLQTLDAQGADLHAWSAWVAEVAVHPQTGEIEVTRVVAGHDSRSMQAAQAASTRPEIVQQDPQLLADARRLLGAAPAFDDWAGSTASAASFDVIAKPGSGLAQRAPGDVAVVRQGNLALDGVATLPAAAAIANAIHHATGVRLREVPFQPEQLRLALAGEGAGRPGAARTGRGWGWLAAGAAGLAGMAAMAWPLKPALPLTDGPDVSLYSPQALERGRLVAAAGDCVVCHTAPGGAANAGGFGLETPFGTIYSTNITPDNETGIGRWSYAAFERAMRHGIHQDGRQLYPAFPYTAFAKLSDGDLQALYGYLMSQPAVKAKAPETQLAFPYNLRPAMAGWNLLFHDATPFKADPARSAEWNRGAYLVEGAGHCAACHSPRNALGAEKTGIHYLGGGEAEGWTAPALNQLAGGKLPWSREELYQYLRTGFSARHGVAAGPMAPVIHGLAQLPEADVRAMATYLMELPGQVPQAPQAAQAAPAMPAPAPAAVQAAAPAAPPARVLDRHANGERIYQNACAVCHEAGSGPTLFGVKPQLALNTNLHAASPDNLVQVILNGIQAPADDALGYMPGFGDSLDDRQIADLLGYLRERFAPEEKAWPDDTKTINRLRMQAQAHAH</sequence>
<dbReference type="Proteomes" id="UP000183417">
    <property type="component" value="Unassembled WGS sequence"/>
</dbReference>
<keyword evidence="2 4" id="KW-0479">Metal-binding</keyword>
<evidence type="ECO:0000256" key="3">
    <source>
        <dbReference type="ARBA" id="ARBA00023004"/>
    </source>
</evidence>
<dbReference type="InterPro" id="IPR051459">
    <property type="entry name" value="Cytochrome_c-type_DH"/>
</dbReference>
<feature type="domain" description="Cytochrome c" evidence="6">
    <location>
        <begin position="597"/>
        <end position="700"/>
    </location>
</feature>
<feature type="domain" description="Cytochrome c" evidence="6">
    <location>
        <begin position="742"/>
        <end position="850"/>
    </location>
</feature>
<feature type="region of interest" description="Disordered" evidence="5">
    <location>
        <begin position="83"/>
        <end position="110"/>
    </location>
</feature>
<reference evidence="7 8" key="1">
    <citation type="submission" date="2016-10" db="EMBL/GenBank/DDBJ databases">
        <authorList>
            <person name="de Groot N.N."/>
        </authorList>
    </citation>
    <scope>NUCLEOTIDE SEQUENCE [LARGE SCALE GENOMIC DNA]</scope>
    <source>
        <strain evidence="7 8">LMG 24775</strain>
    </source>
</reference>
<feature type="compositionally biased region" description="Basic and acidic residues" evidence="5">
    <location>
        <begin position="96"/>
        <end position="110"/>
    </location>
</feature>
<dbReference type="GO" id="GO:0020037">
    <property type="term" value="F:heme binding"/>
    <property type="evidence" value="ECO:0007669"/>
    <property type="project" value="InterPro"/>
</dbReference>
<accession>A0A1H3RR79</accession>
<dbReference type="PANTHER" id="PTHR35008">
    <property type="entry name" value="BLL4482 PROTEIN-RELATED"/>
    <property type="match status" value="1"/>
</dbReference>
<evidence type="ECO:0000313" key="8">
    <source>
        <dbReference type="Proteomes" id="UP000183417"/>
    </source>
</evidence>
<feature type="region of interest" description="Disordered" evidence="5">
    <location>
        <begin position="356"/>
        <end position="376"/>
    </location>
</feature>
<dbReference type="RefSeq" id="WP_074923076.1">
    <property type="nucleotide sequence ID" value="NZ_CP141274.1"/>
</dbReference>
<dbReference type="Pfam" id="PF00034">
    <property type="entry name" value="Cytochrom_C"/>
    <property type="match status" value="2"/>
</dbReference>
<dbReference type="PANTHER" id="PTHR35008:SF8">
    <property type="entry name" value="ALCOHOL DEHYDROGENASE CYTOCHROME C SUBUNIT"/>
    <property type="match status" value="1"/>
</dbReference>
<gene>
    <name evidence="7" type="ORF">SAMN05421547_116133</name>
</gene>
<keyword evidence="1 4" id="KW-0349">Heme</keyword>
<dbReference type="GO" id="GO:0016491">
    <property type="term" value="F:oxidoreductase activity"/>
    <property type="evidence" value="ECO:0007669"/>
    <property type="project" value="InterPro"/>
</dbReference>
<dbReference type="PROSITE" id="PS51007">
    <property type="entry name" value="CYTC"/>
    <property type="match status" value="3"/>
</dbReference>
<dbReference type="GeneID" id="94694470"/>
<dbReference type="AlphaFoldDB" id="A0A1H3RR79"/>
<protein>
    <submittedName>
        <fullName evidence="7">Nicotinate dehydrogenase subunit B</fullName>
    </submittedName>
</protein>
<dbReference type="InterPro" id="IPR036909">
    <property type="entry name" value="Cyt_c-like_dom_sf"/>
</dbReference>
<dbReference type="SUPFAM" id="SSF46626">
    <property type="entry name" value="Cytochrome c"/>
    <property type="match status" value="3"/>
</dbReference>
<dbReference type="GO" id="GO:0009055">
    <property type="term" value="F:electron transfer activity"/>
    <property type="evidence" value="ECO:0007669"/>
    <property type="project" value="InterPro"/>
</dbReference>
<dbReference type="Pfam" id="PF13442">
    <property type="entry name" value="Cytochrome_CBB3"/>
    <property type="match status" value="1"/>
</dbReference>
<evidence type="ECO:0000256" key="2">
    <source>
        <dbReference type="ARBA" id="ARBA00022723"/>
    </source>
</evidence>
<dbReference type="GO" id="GO:0046872">
    <property type="term" value="F:metal ion binding"/>
    <property type="evidence" value="ECO:0007669"/>
    <property type="project" value="UniProtKB-KW"/>
</dbReference>
<keyword evidence="3 4" id="KW-0408">Iron</keyword>
<evidence type="ECO:0000313" key="7">
    <source>
        <dbReference type="EMBL" id="SDZ28284.1"/>
    </source>
</evidence>
<dbReference type="InterPro" id="IPR009056">
    <property type="entry name" value="Cyt_c-like_dom"/>
</dbReference>